<dbReference type="GO" id="GO:0005384">
    <property type="term" value="F:manganese ion transmembrane transporter activity"/>
    <property type="evidence" value="ECO:0007669"/>
    <property type="project" value="UniProtKB-UniRule"/>
</dbReference>
<evidence type="ECO:0000256" key="8">
    <source>
        <dbReference type="HAMAP-Rule" id="MF_01521"/>
    </source>
</evidence>
<evidence type="ECO:0000256" key="7">
    <source>
        <dbReference type="ARBA" id="ARBA00023211"/>
    </source>
</evidence>
<evidence type="ECO:0000256" key="4">
    <source>
        <dbReference type="ARBA" id="ARBA00022989"/>
    </source>
</evidence>
<comment type="subcellular location">
    <subcellularLocation>
        <location evidence="8">Cell membrane</location>
        <topology evidence="8">Multi-pass membrane protein</topology>
    </subcellularLocation>
</comment>
<dbReference type="GO" id="GO:0005886">
    <property type="term" value="C:plasma membrane"/>
    <property type="evidence" value="ECO:0007669"/>
    <property type="project" value="UniProtKB-SubCell"/>
</dbReference>
<keyword evidence="10" id="KW-1185">Reference proteome</keyword>
<comment type="function">
    <text evidence="8">Probably functions as a manganese efflux pump.</text>
</comment>
<dbReference type="Proteomes" id="UP001042704">
    <property type="component" value="Chromosome"/>
</dbReference>
<dbReference type="PANTHER" id="PTHR35529">
    <property type="entry name" value="MANGANESE EFFLUX PUMP MNTP-RELATED"/>
    <property type="match status" value="1"/>
</dbReference>
<keyword evidence="6 8" id="KW-0472">Membrane</keyword>
<dbReference type="HAMAP" id="MF_01521">
    <property type="entry name" value="MntP_pump"/>
    <property type="match status" value="1"/>
</dbReference>
<comment type="similarity">
    <text evidence="8">Belongs to the MntP (TC 9.B.29) family.</text>
</comment>
<dbReference type="AlphaFoldDB" id="A0A8A3S5A1"/>
<accession>A0A8A3S5A1</accession>
<feature type="transmembrane region" description="Helical" evidence="8">
    <location>
        <begin position="103"/>
        <end position="125"/>
    </location>
</feature>
<evidence type="ECO:0000256" key="5">
    <source>
        <dbReference type="ARBA" id="ARBA00023065"/>
    </source>
</evidence>
<keyword evidence="1 8" id="KW-0813">Transport</keyword>
<dbReference type="EMBL" id="CP036172">
    <property type="protein sequence ID" value="QSZ66806.1"/>
    <property type="molecule type" value="Genomic_DNA"/>
</dbReference>
<dbReference type="KEGG" id="maqe:RJ40_04505"/>
<feature type="transmembrane region" description="Helical" evidence="8">
    <location>
        <begin position="131"/>
        <end position="155"/>
    </location>
</feature>
<feature type="transmembrane region" description="Helical" evidence="8">
    <location>
        <begin position="35"/>
        <end position="58"/>
    </location>
</feature>
<dbReference type="InterPro" id="IPR022929">
    <property type="entry name" value="Put_MntP"/>
</dbReference>
<dbReference type="InterPro" id="IPR003810">
    <property type="entry name" value="Mntp/YtaF"/>
</dbReference>
<name>A0A8A3S5A1_9EURY</name>
<keyword evidence="3 8" id="KW-0812">Transmembrane</keyword>
<reference evidence="9" key="1">
    <citation type="journal article" date="2001" name="Int. J. Syst. Evol. Microbiol.">
        <title>Methanofollis aquaemaris sp. nov., a methanogen isolated from an aquaculture fish pond.</title>
        <authorList>
            <person name="Lai M.C."/>
            <person name="Chen S.C."/>
        </authorList>
    </citation>
    <scope>NUCLEOTIDE SEQUENCE</scope>
    <source>
        <strain evidence="9">N2F9704</strain>
    </source>
</reference>
<evidence type="ECO:0000313" key="10">
    <source>
        <dbReference type="Proteomes" id="UP001042704"/>
    </source>
</evidence>
<keyword evidence="2 8" id="KW-1003">Cell membrane</keyword>
<dbReference type="RefSeq" id="WP_265582176.1">
    <property type="nucleotide sequence ID" value="NZ_CP036172.1"/>
</dbReference>
<organism evidence="9 10">
    <name type="scientific">Methanofollis aquaemaris</name>
    <dbReference type="NCBI Taxonomy" id="126734"/>
    <lineage>
        <taxon>Archaea</taxon>
        <taxon>Methanobacteriati</taxon>
        <taxon>Methanobacteriota</taxon>
        <taxon>Stenosarchaea group</taxon>
        <taxon>Methanomicrobia</taxon>
        <taxon>Methanomicrobiales</taxon>
        <taxon>Methanomicrobiaceae</taxon>
        <taxon>Methanofollis</taxon>
    </lineage>
</organism>
<dbReference type="PANTHER" id="PTHR35529:SF1">
    <property type="entry name" value="MANGANESE EFFLUX PUMP MNTP-RELATED"/>
    <property type="match status" value="1"/>
</dbReference>
<reference evidence="9" key="2">
    <citation type="submission" date="2019-02" db="EMBL/GenBank/DDBJ databases">
        <authorList>
            <person name="Chen S.-C."/>
            <person name="Chien H.-H."/>
            <person name="Lai M.-C."/>
        </authorList>
    </citation>
    <scope>NUCLEOTIDE SEQUENCE</scope>
    <source>
        <strain evidence="9">N2F9704</strain>
    </source>
</reference>
<evidence type="ECO:0000256" key="6">
    <source>
        <dbReference type="ARBA" id="ARBA00023136"/>
    </source>
</evidence>
<dbReference type="Pfam" id="PF02659">
    <property type="entry name" value="Mntp"/>
    <property type="match status" value="1"/>
</dbReference>
<evidence type="ECO:0000256" key="2">
    <source>
        <dbReference type="ARBA" id="ARBA00022475"/>
    </source>
</evidence>
<feature type="transmembrane region" description="Helical" evidence="8">
    <location>
        <begin position="64"/>
        <end position="82"/>
    </location>
</feature>
<evidence type="ECO:0000256" key="3">
    <source>
        <dbReference type="ARBA" id="ARBA00022692"/>
    </source>
</evidence>
<sequence length="185" mass="19268">MDLPTVFLIAVGLAMDATAVSVAGGVSVREGRARTALTLALIFGGFQTGMTVLGWYAGSALAGFIGWIDHWIAFFLLLVIGGRMVYDGMKGEDGEPVAFESPLVLLTLGIATSIDALAVGLSFAVLGSAVLVPAAIIGIVSALLSLVGFWFGGVFGGRHREWAEVVGGAVLIFIGVRILFEHLFI</sequence>
<keyword evidence="7 8" id="KW-0464">Manganese</keyword>
<gene>
    <name evidence="8" type="primary">mntP</name>
    <name evidence="9" type="ORF">RJ40_04505</name>
</gene>
<evidence type="ECO:0000313" key="9">
    <source>
        <dbReference type="EMBL" id="QSZ66806.1"/>
    </source>
</evidence>
<dbReference type="GeneID" id="76423598"/>
<proteinExistence type="inferred from homology"/>
<protein>
    <recommendedName>
        <fullName evidence="8">Putative manganese efflux pump MntP</fullName>
    </recommendedName>
</protein>
<keyword evidence="5 8" id="KW-0406">Ion transport</keyword>
<evidence type="ECO:0000256" key="1">
    <source>
        <dbReference type="ARBA" id="ARBA00022448"/>
    </source>
</evidence>
<feature type="transmembrane region" description="Helical" evidence="8">
    <location>
        <begin position="6"/>
        <end position="28"/>
    </location>
</feature>
<keyword evidence="4 8" id="KW-1133">Transmembrane helix</keyword>
<feature type="transmembrane region" description="Helical" evidence="8">
    <location>
        <begin position="162"/>
        <end position="180"/>
    </location>
</feature>